<dbReference type="Gene3D" id="1.25.40.20">
    <property type="entry name" value="Ankyrin repeat-containing domain"/>
    <property type="match status" value="1"/>
</dbReference>
<dbReference type="AlphaFoldDB" id="T0RMX6"/>
<dbReference type="InterPro" id="IPR002110">
    <property type="entry name" value="Ankyrin_rpt"/>
</dbReference>
<dbReference type="EMBL" id="JH767158">
    <property type="protein sequence ID" value="EQC33703.1"/>
    <property type="molecule type" value="Genomic_DNA"/>
</dbReference>
<keyword evidence="2 3" id="KW-0040">ANK repeat</keyword>
<protein>
    <submittedName>
        <fullName evidence="4">Uncharacterized protein</fullName>
    </submittedName>
</protein>
<proteinExistence type="predicted"/>
<evidence type="ECO:0000313" key="5">
    <source>
        <dbReference type="Proteomes" id="UP000030762"/>
    </source>
</evidence>
<evidence type="ECO:0000313" key="4">
    <source>
        <dbReference type="EMBL" id="EQC33703.1"/>
    </source>
</evidence>
<dbReference type="PANTHER" id="PTHR24198">
    <property type="entry name" value="ANKYRIN REPEAT AND PROTEIN KINASE DOMAIN-CONTAINING PROTEIN"/>
    <property type="match status" value="1"/>
</dbReference>
<name>T0RMX6_SAPDV</name>
<dbReference type="InterPro" id="IPR036770">
    <property type="entry name" value="Ankyrin_rpt-contain_sf"/>
</dbReference>
<dbReference type="PROSITE" id="PS50088">
    <property type="entry name" value="ANK_REPEAT"/>
    <property type="match status" value="1"/>
</dbReference>
<sequence length="98" mass="10237">MSTPSSDDPGAFFAAARTGDVSTLAACLVNGSCNPNARTATGWTALHFAVFYGNIPVVRLLAASPRVDVNALSAKGTSPITLALKHQGSHMLEILLRR</sequence>
<dbReference type="OrthoDB" id="194358at2759"/>
<accession>T0RMX6</accession>
<evidence type="ECO:0000256" key="1">
    <source>
        <dbReference type="ARBA" id="ARBA00022737"/>
    </source>
</evidence>
<dbReference type="InParanoid" id="T0RMX6"/>
<gene>
    <name evidence="4" type="ORF">SDRG_08807</name>
</gene>
<organism evidence="4 5">
    <name type="scientific">Saprolegnia diclina (strain VS20)</name>
    <dbReference type="NCBI Taxonomy" id="1156394"/>
    <lineage>
        <taxon>Eukaryota</taxon>
        <taxon>Sar</taxon>
        <taxon>Stramenopiles</taxon>
        <taxon>Oomycota</taxon>
        <taxon>Saprolegniomycetes</taxon>
        <taxon>Saprolegniales</taxon>
        <taxon>Saprolegniaceae</taxon>
        <taxon>Saprolegnia</taxon>
    </lineage>
</organism>
<dbReference type="Proteomes" id="UP000030762">
    <property type="component" value="Unassembled WGS sequence"/>
</dbReference>
<dbReference type="SMART" id="SM00248">
    <property type="entry name" value="ANK"/>
    <property type="match status" value="2"/>
</dbReference>
<dbReference type="Pfam" id="PF12796">
    <property type="entry name" value="Ank_2"/>
    <property type="match status" value="1"/>
</dbReference>
<evidence type="ECO:0000256" key="2">
    <source>
        <dbReference type="ARBA" id="ARBA00023043"/>
    </source>
</evidence>
<dbReference type="STRING" id="1156394.T0RMX6"/>
<dbReference type="PROSITE" id="PS50297">
    <property type="entry name" value="ANK_REP_REGION"/>
    <property type="match status" value="1"/>
</dbReference>
<feature type="repeat" description="ANK" evidence="3">
    <location>
        <begin position="41"/>
        <end position="61"/>
    </location>
</feature>
<evidence type="ECO:0000256" key="3">
    <source>
        <dbReference type="PROSITE-ProRule" id="PRU00023"/>
    </source>
</evidence>
<dbReference type="SUPFAM" id="SSF48403">
    <property type="entry name" value="Ankyrin repeat"/>
    <property type="match status" value="1"/>
</dbReference>
<dbReference type="PANTHER" id="PTHR24198:SF165">
    <property type="entry name" value="ANKYRIN REPEAT-CONTAINING PROTEIN-RELATED"/>
    <property type="match status" value="1"/>
</dbReference>
<keyword evidence="1" id="KW-0677">Repeat</keyword>
<keyword evidence="5" id="KW-1185">Reference proteome</keyword>
<dbReference type="GeneID" id="19949534"/>
<dbReference type="RefSeq" id="XP_008612926.1">
    <property type="nucleotide sequence ID" value="XM_008614704.1"/>
</dbReference>
<dbReference type="VEuPathDB" id="FungiDB:SDRG_08807"/>
<reference evidence="4 5" key="1">
    <citation type="submission" date="2012-04" db="EMBL/GenBank/DDBJ databases">
        <title>The Genome Sequence of Saprolegnia declina VS20.</title>
        <authorList>
            <consortium name="The Broad Institute Genome Sequencing Platform"/>
            <person name="Russ C."/>
            <person name="Nusbaum C."/>
            <person name="Tyler B."/>
            <person name="van West P."/>
            <person name="Dieguez-Uribeondo J."/>
            <person name="de Bruijn I."/>
            <person name="Tripathy S."/>
            <person name="Jiang R."/>
            <person name="Young S.K."/>
            <person name="Zeng Q."/>
            <person name="Gargeya S."/>
            <person name="Fitzgerald M."/>
            <person name="Haas B."/>
            <person name="Abouelleil A."/>
            <person name="Alvarado L."/>
            <person name="Arachchi H.M."/>
            <person name="Berlin A."/>
            <person name="Chapman S.B."/>
            <person name="Goldberg J."/>
            <person name="Griggs A."/>
            <person name="Gujja S."/>
            <person name="Hansen M."/>
            <person name="Howarth C."/>
            <person name="Imamovic A."/>
            <person name="Larimer J."/>
            <person name="McCowen C."/>
            <person name="Montmayeur A."/>
            <person name="Murphy C."/>
            <person name="Neiman D."/>
            <person name="Pearson M."/>
            <person name="Priest M."/>
            <person name="Roberts A."/>
            <person name="Saif S."/>
            <person name="Shea T."/>
            <person name="Sisk P."/>
            <person name="Sykes S."/>
            <person name="Wortman J."/>
            <person name="Nusbaum C."/>
            <person name="Birren B."/>
        </authorList>
    </citation>
    <scope>NUCLEOTIDE SEQUENCE [LARGE SCALE GENOMIC DNA]</scope>
    <source>
        <strain evidence="4 5">VS20</strain>
    </source>
</reference>